<accession>A0A8S5MUB7</accession>
<proteinExistence type="predicted"/>
<evidence type="ECO:0000313" key="1">
    <source>
        <dbReference type="EMBL" id="DAD85714.1"/>
    </source>
</evidence>
<organism evidence="1">
    <name type="scientific">Siphoviridae sp. ctP6113</name>
    <dbReference type="NCBI Taxonomy" id="2826318"/>
    <lineage>
        <taxon>Viruses</taxon>
        <taxon>Duplodnaviria</taxon>
        <taxon>Heunggongvirae</taxon>
        <taxon>Uroviricota</taxon>
        <taxon>Caudoviricetes</taxon>
    </lineage>
</organism>
<sequence length="49" mass="5359">MPQTRLSHDVTEGDIGHSHFFDVADVPGVKTVLAEGEQFITNGYKSVPM</sequence>
<reference evidence="1" key="1">
    <citation type="journal article" date="2021" name="Proc. Natl. Acad. Sci. U.S.A.">
        <title>A Catalog of Tens of Thousands of Viruses from Human Metagenomes Reveals Hidden Associations with Chronic Diseases.</title>
        <authorList>
            <person name="Tisza M.J."/>
            <person name="Buck C.B."/>
        </authorList>
    </citation>
    <scope>NUCLEOTIDE SEQUENCE</scope>
    <source>
        <strain evidence="1">CtP6113</strain>
    </source>
</reference>
<protein>
    <submittedName>
        <fullName evidence="1">Uncharacterized protein</fullName>
    </submittedName>
</protein>
<dbReference type="EMBL" id="BK014986">
    <property type="protein sequence ID" value="DAD85714.1"/>
    <property type="molecule type" value="Genomic_DNA"/>
</dbReference>
<name>A0A8S5MUB7_9CAUD</name>